<comment type="subcellular location">
    <subcellularLocation>
        <location evidence="2">Gas vesicle</location>
    </subcellularLocation>
</comment>
<reference evidence="4 5" key="1">
    <citation type="journal article" date="2003" name="Int. J. Syst. Evol. Microbiol.">
        <title>Virgibacillus carmonensis sp. nov., Virgibacillus necropolis sp. nov. and Virgibacillus picturae sp. nov., three novel species isolated from deteriorated mural paintings, transfer of the species of the genus salibacillus to Virgibacillus, as Virgibacillus marismortui comb. nov. and Virgibacillus salexigens comb. nov., and emended description of the genus Virgibacillus.</title>
        <authorList>
            <person name="Heyrman J."/>
            <person name="Logan N.A."/>
            <person name="Busse H.J."/>
            <person name="Balcaen A."/>
            <person name="Lebbe L."/>
            <person name="Rodriguez-Diaz M."/>
            <person name="Swings J."/>
            <person name="De Vos P."/>
        </authorList>
    </citation>
    <scope>NUCLEOTIDE SEQUENCE [LARGE SCALE GENOMIC DNA]</scope>
    <source>
        <strain evidence="4 5">LMG 19488</strain>
    </source>
</reference>
<dbReference type="GO" id="GO:0031411">
    <property type="term" value="C:gas vesicle"/>
    <property type="evidence" value="ECO:0007669"/>
    <property type="project" value="UniProtKB-SubCell"/>
</dbReference>
<gene>
    <name evidence="4" type="ORF">CFK40_03300</name>
</gene>
<evidence type="ECO:0000256" key="1">
    <source>
        <dbReference type="ARBA" id="ARBA00022987"/>
    </source>
</evidence>
<dbReference type="KEGG" id="vne:CFK40_03300"/>
<keyword evidence="5" id="KW-1185">Reference proteome</keyword>
<dbReference type="GO" id="GO:0031412">
    <property type="term" value="P:gas vesicle organization"/>
    <property type="evidence" value="ECO:0007669"/>
    <property type="project" value="InterPro"/>
</dbReference>
<evidence type="ECO:0000256" key="2">
    <source>
        <dbReference type="ARBA" id="ARBA00035108"/>
    </source>
</evidence>
<dbReference type="InterPro" id="IPR009430">
    <property type="entry name" value="GvpL/GvpF"/>
</dbReference>
<comment type="similarity">
    <text evidence="3">Belongs to the gas vesicle GvpF/GvpL family.</text>
</comment>
<dbReference type="Pfam" id="PF06386">
    <property type="entry name" value="GvpL_GvpF"/>
    <property type="match status" value="1"/>
</dbReference>
<keyword evidence="1" id="KW-0304">Gas vesicle</keyword>
<accession>A0A221MI16</accession>
<dbReference type="AlphaFoldDB" id="A0A221MI16"/>
<evidence type="ECO:0000256" key="3">
    <source>
        <dbReference type="ARBA" id="ARBA00035643"/>
    </source>
</evidence>
<dbReference type="RefSeq" id="WP_089534274.1">
    <property type="nucleotide sequence ID" value="NZ_CP022437.1"/>
</dbReference>
<dbReference type="OrthoDB" id="144737at2"/>
<dbReference type="EMBL" id="CP022437">
    <property type="protein sequence ID" value="ASN07281.1"/>
    <property type="molecule type" value="Genomic_DNA"/>
</dbReference>
<sequence>MAMETKTGVYVFCGIQTDQTDLSFGSVEFDDGKHETYTIHYKDAAMIVADVPMKIYHPKKDNLMMHQNVISNVMGRMDTVIPISFGNVFNSKDDVVALTKSLYPQLQKLFPQVKGKIEVGLKVVGKKDWLEKEINKNKQVAKQKKVVHGKSEAAGYFDRIQLGEMAKKFFQKLQDDILREIHDELTPLAEAAQANDPIGEKMLLNAAYLIDRSQEDAFDKKVNEIHDKWLDKVDFKYTGPWPAYNFINIKLTVEEPS</sequence>
<evidence type="ECO:0000313" key="5">
    <source>
        <dbReference type="Proteomes" id="UP000204391"/>
    </source>
</evidence>
<dbReference type="PANTHER" id="PTHR36852">
    <property type="entry name" value="PROTEIN GVPL 2"/>
    <property type="match status" value="1"/>
</dbReference>
<dbReference type="Proteomes" id="UP000204391">
    <property type="component" value="Chromosome"/>
</dbReference>
<dbReference type="PANTHER" id="PTHR36852:SF1">
    <property type="entry name" value="PROTEIN GVPL 2"/>
    <property type="match status" value="1"/>
</dbReference>
<proteinExistence type="inferred from homology"/>
<name>A0A221MI16_9BACI</name>
<protein>
    <submittedName>
        <fullName evidence="4">Gas vesicle protein GvpF</fullName>
    </submittedName>
</protein>
<organism evidence="4 5">
    <name type="scientific">Virgibacillus necropolis</name>
    <dbReference type="NCBI Taxonomy" id="163877"/>
    <lineage>
        <taxon>Bacteria</taxon>
        <taxon>Bacillati</taxon>
        <taxon>Bacillota</taxon>
        <taxon>Bacilli</taxon>
        <taxon>Bacillales</taxon>
        <taxon>Bacillaceae</taxon>
        <taxon>Virgibacillus</taxon>
    </lineage>
</organism>
<evidence type="ECO:0000313" key="4">
    <source>
        <dbReference type="EMBL" id="ASN07281.1"/>
    </source>
</evidence>